<dbReference type="InterPro" id="IPR036188">
    <property type="entry name" value="FAD/NAD-bd_sf"/>
</dbReference>
<dbReference type="PRINTS" id="PR00420">
    <property type="entry name" value="RNGMNOXGNASE"/>
</dbReference>
<keyword evidence="5" id="KW-0503">Monooxygenase</keyword>
<evidence type="ECO:0000256" key="2">
    <source>
        <dbReference type="ARBA" id="ARBA00022630"/>
    </source>
</evidence>
<comment type="cofactor">
    <cofactor evidence="1">
        <name>FAD</name>
        <dbReference type="ChEBI" id="CHEBI:57692"/>
    </cofactor>
</comment>
<dbReference type="InterPro" id="IPR002938">
    <property type="entry name" value="FAD-bd"/>
</dbReference>
<dbReference type="InterPro" id="IPR050493">
    <property type="entry name" value="FAD-dep_Monooxygenase_BioMet"/>
</dbReference>
<dbReference type="GO" id="GO:0004497">
    <property type="term" value="F:monooxygenase activity"/>
    <property type="evidence" value="ECO:0007669"/>
    <property type="project" value="UniProtKB-KW"/>
</dbReference>
<organism evidence="7 8">
    <name type="scientific">Streptomyces humidus</name>
    <dbReference type="NCBI Taxonomy" id="52259"/>
    <lineage>
        <taxon>Bacteria</taxon>
        <taxon>Bacillati</taxon>
        <taxon>Actinomycetota</taxon>
        <taxon>Actinomycetes</taxon>
        <taxon>Kitasatosporales</taxon>
        <taxon>Streptomycetaceae</taxon>
        <taxon>Streptomyces</taxon>
    </lineage>
</organism>
<keyword evidence="4" id="KW-0560">Oxidoreductase</keyword>
<dbReference type="PANTHER" id="PTHR13789:SF318">
    <property type="entry name" value="GERANYLGERANYL DIPHOSPHATE REDUCTASE"/>
    <property type="match status" value="1"/>
</dbReference>
<feature type="domain" description="FAD-binding" evidence="6">
    <location>
        <begin position="2"/>
        <end position="340"/>
    </location>
</feature>
<reference evidence="7" key="2">
    <citation type="submission" date="2020-09" db="EMBL/GenBank/DDBJ databases">
        <authorList>
            <person name="Sun Q."/>
            <person name="Ohkuma M."/>
        </authorList>
    </citation>
    <scope>NUCLEOTIDE SEQUENCE</scope>
    <source>
        <strain evidence="7">JCM 4386</strain>
    </source>
</reference>
<dbReference type="AlphaFoldDB" id="A0A918FVR1"/>
<evidence type="ECO:0000256" key="4">
    <source>
        <dbReference type="ARBA" id="ARBA00023002"/>
    </source>
</evidence>
<comment type="caution">
    <text evidence="7">The sequence shown here is derived from an EMBL/GenBank/DDBJ whole genome shotgun (WGS) entry which is preliminary data.</text>
</comment>
<dbReference type="Gene3D" id="3.50.50.60">
    <property type="entry name" value="FAD/NAD(P)-binding domain"/>
    <property type="match status" value="1"/>
</dbReference>
<name>A0A918FVR1_9ACTN</name>
<keyword evidence="8" id="KW-1185">Reference proteome</keyword>
<keyword evidence="2" id="KW-0285">Flavoprotein</keyword>
<dbReference type="EMBL" id="BMTL01000011">
    <property type="protein sequence ID" value="GGR89194.1"/>
    <property type="molecule type" value="Genomic_DNA"/>
</dbReference>
<evidence type="ECO:0000256" key="1">
    <source>
        <dbReference type="ARBA" id="ARBA00001974"/>
    </source>
</evidence>
<dbReference type="Proteomes" id="UP000606194">
    <property type="component" value="Unassembled WGS sequence"/>
</dbReference>
<reference evidence="7" key="1">
    <citation type="journal article" date="2014" name="Int. J. Syst. Evol. Microbiol.">
        <title>Complete genome sequence of Corynebacterium casei LMG S-19264T (=DSM 44701T), isolated from a smear-ripened cheese.</title>
        <authorList>
            <consortium name="US DOE Joint Genome Institute (JGI-PGF)"/>
            <person name="Walter F."/>
            <person name="Albersmeier A."/>
            <person name="Kalinowski J."/>
            <person name="Ruckert C."/>
        </authorList>
    </citation>
    <scope>NUCLEOTIDE SEQUENCE</scope>
    <source>
        <strain evidence="7">JCM 4386</strain>
    </source>
</reference>
<protein>
    <submittedName>
        <fullName evidence="7">Salicylate hydroxylase</fullName>
    </submittedName>
</protein>
<dbReference type="GO" id="GO:0071949">
    <property type="term" value="F:FAD binding"/>
    <property type="evidence" value="ECO:0007669"/>
    <property type="project" value="InterPro"/>
</dbReference>
<proteinExistence type="predicted"/>
<evidence type="ECO:0000313" key="7">
    <source>
        <dbReference type="EMBL" id="GGR89194.1"/>
    </source>
</evidence>
<evidence type="ECO:0000259" key="6">
    <source>
        <dbReference type="Pfam" id="PF01494"/>
    </source>
</evidence>
<keyword evidence="3" id="KW-0274">FAD</keyword>
<sequence>MAVLGAGPAGMAAALGIAQAGHDVVVYERYREARPAGNILNLWPPPLKALRSLGVDTDDLGAPTDTEFRNLRGKVRVHVKLDEEVKRAYGGGFIGLLRPELYERMLAALAEGMVRFGRRVDRIQQDDRAVTLHFADGSSAEHDLLVGADGIDSLVRRTLWGDAPKREHRLHVFGGFTLTDVPGTQPNMSVLTHSATVQGSWTSIRHKGRDGHQWWMLAATDPDALPPADLRSAAAALAAGFPAPLPGLIEATDPANVQRWVLRDRPRLKQWSKGRATLVGDAAHPTSPYAAYGAGMSIEDGYFLGRSLRGVDLTDLASVSAALEAYEAPRKPHTARQVQQAWMLGKVFHHTPAPLRPLRDLVFDHTPFLQMAAGDTNPKEINKQLALIED</sequence>
<accession>A0A918FVR1</accession>
<dbReference type="SUPFAM" id="SSF51905">
    <property type="entry name" value="FAD/NAD(P)-binding domain"/>
    <property type="match status" value="1"/>
</dbReference>
<dbReference type="PANTHER" id="PTHR13789">
    <property type="entry name" value="MONOOXYGENASE"/>
    <property type="match status" value="1"/>
</dbReference>
<dbReference type="Pfam" id="PF01494">
    <property type="entry name" value="FAD_binding_3"/>
    <property type="match status" value="1"/>
</dbReference>
<gene>
    <name evidence="7" type="ORF">GCM10010269_30370</name>
</gene>
<evidence type="ECO:0000313" key="8">
    <source>
        <dbReference type="Proteomes" id="UP000606194"/>
    </source>
</evidence>
<evidence type="ECO:0000256" key="3">
    <source>
        <dbReference type="ARBA" id="ARBA00022827"/>
    </source>
</evidence>
<evidence type="ECO:0000256" key="5">
    <source>
        <dbReference type="ARBA" id="ARBA00023033"/>
    </source>
</evidence>